<feature type="region of interest" description="Disordered" evidence="9">
    <location>
        <begin position="604"/>
        <end position="660"/>
    </location>
</feature>
<feature type="compositionally biased region" description="Basic residues" evidence="9">
    <location>
        <begin position="721"/>
        <end position="730"/>
    </location>
</feature>
<dbReference type="InterPro" id="IPR043198">
    <property type="entry name" value="Cyclin/Ssn8"/>
</dbReference>
<name>A0ABD2WMY6_9HYME</name>
<feature type="compositionally biased region" description="Polar residues" evidence="9">
    <location>
        <begin position="702"/>
        <end position="714"/>
    </location>
</feature>
<feature type="compositionally biased region" description="Polar residues" evidence="9">
    <location>
        <begin position="502"/>
        <end position="519"/>
    </location>
</feature>
<feature type="compositionally biased region" description="Basic and acidic residues" evidence="9">
    <location>
        <begin position="731"/>
        <end position="741"/>
    </location>
</feature>
<dbReference type="Pfam" id="PF00134">
    <property type="entry name" value="Cyclin_N"/>
    <property type="match status" value="1"/>
</dbReference>
<dbReference type="AlphaFoldDB" id="A0ABD2WMY6"/>
<keyword evidence="7" id="KW-0539">Nucleus</keyword>
<feature type="compositionally biased region" description="Low complexity" evidence="9">
    <location>
        <begin position="301"/>
        <end position="318"/>
    </location>
</feature>
<feature type="compositionally biased region" description="Polar residues" evidence="9">
    <location>
        <begin position="381"/>
        <end position="390"/>
    </location>
</feature>
<feature type="region of interest" description="Disordered" evidence="9">
    <location>
        <begin position="702"/>
        <end position="906"/>
    </location>
</feature>
<dbReference type="Proteomes" id="UP001627154">
    <property type="component" value="Unassembled WGS sequence"/>
</dbReference>
<feature type="compositionally biased region" description="Polar residues" evidence="9">
    <location>
        <begin position="631"/>
        <end position="657"/>
    </location>
</feature>
<evidence type="ECO:0000256" key="2">
    <source>
        <dbReference type="ARBA" id="ARBA00008638"/>
    </source>
</evidence>
<dbReference type="CDD" id="cd20539">
    <property type="entry name" value="CYCLIN_CCNT_rpt2"/>
    <property type="match status" value="1"/>
</dbReference>
<organism evidence="11 12">
    <name type="scientific">Trichogramma kaykai</name>
    <dbReference type="NCBI Taxonomy" id="54128"/>
    <lineage>
        <taxon>Eukaryota</taxon>
        <taxon>Metazoa</taxon>
        <taxon>Ecdysozoa</taxon>
        <taxon>Arthropoda</taxon>
        <taxon>Hexapoda</taxon>
        <taxon>Insecta</taxon>
        <taxon>Pterygota</taxon>
        <taxon>Neoptera</taxon>
        <taxon>Endopterygota</taxon>
        <taxon>Hymenoptera</taxon>
        <taxon>Apocrita</taxon>
        <taxon>Proctotrupomorpha</taxon>
        <taxon>Chalcidoidea</taxon>
        <taxon>Trichogrammatidae</taxon>
        <taxon>Trichogramma</taxon>
    </lineage>
</organism>
<keyword evidence="12" id="KW-1185">Reference proteome</keyword>
<evidence type="ECO:0000256" key="6">
    <source>
        <dbReference type="ARBA" id="ARBA00023163"/>
    </source>
</evidence>
<evidence type="ECO:0000256" key="8">
    <source>
        <dbReference type="RuleBase" id="RU000383"/>
    </source>
</evidence>
<dbReference type="PANTHER" id="PTHR10026">
    <property type="entry name" value="CYCLIN"/>
    <property type="match status" value="1"/>
</dbReference>
<dbReference type="SUPFAM" id="SSF47954">
    <property type="entry name" value="Cyclin-like"/>
    <property type="match status" value="2"/>
</dbReference>
<sequence>MNSKSLPSLGKEEHVEDEVLPPASQERQQEKLAAAAKRKAEAKAKTWYWDAATLEIMSPSRRDGIDKYKELSYRQQAANLIQDMGQRLQVSQLCINTGIVYMHRFYVFHSMSKFPRNIVSAATLFLAAKIEEQPRKLEHVIKVYHSCLNQLSPNHGPLRTDEFGAIFSDLQYCEITLLQTIGFDVQIDHPHTHVVKCCHLVNASKDLAQTSYFMASNSLHLTTMCLQYKPTVVACFCIHLACLWSNWHIPNSNEGHEWFWYVDKEVTHELLMKLTEEFMHIFDRCPSKLKKKIKSVTHEISNAQANSQNSSESTDNSSPGLFDRRPTKREDLTKILLPPTGEPSNLPSSETSKTSNPPTNDSGKSSNSSNSTAKQKIEIPQYSSRSSNFDAKSRPLPGISENPKKKTDNVLDLIMNKSCQDNGRISGPPQTPVAKKEFSVVQAAEMRKKTYETLMLKNSHYNQYISSHQNSNLKPSAIIQGSMQTFGNKLNQTPLNKKISYPGNSSSLSRNNVKPSTLQEKSDVIKPLDSVTDEINNILQSSTNNASYSSEKKRSIFSPEPTSRSKEDEIEPQNKINDTKTHSQAFKRMIDSDVDKEMQMQAYAKRLGPNYSTSDKKIKLEPNDSTDESKNGYSTQESSVKSTADKSSLNNNTSLYKPNSPEEIKSLLASASTMPSTLRIKTEIKQEECSTIDLSVLNSSAIDKNTDNFNSNETLSEHNSHEKKKKKDKYKHKERDRSSDKPKKHKHKDRSSDKEKHKSSSSSSKSEHKNDSQSSRLSSASTAPSLKITIPKEKIGDLPSSGNALKIKIPKIKLSSANQTGEPPSPPNAGPIKLKIRTEHTPKETSSGSSNTSSKRRHGEVDAHLPKKFCADKVNGKSSSQNKNTSKGDRTFRVNWSVRLSTKENI</sequence>
<feature type="compositionally biased region" description="Basic and acidic residues" evidence="9">
    <location>
        <begin position="614"/>
        <end position="630"/>
    </location>
</feature>
<feature type="region of interest" description="Disordered" evidence="9">
    <location>
        <begin position="542"/>
        <end position="584"/>
    </location>
</feature>
<evidence type="ECO:0000256" key="9">
    <source>
        <dbReference type="SAM" id="MobiDB-lite"/>
    </source>
</evidence>
<evidence type="ECO:0000313" key="11">
    <source>
        <dbReference type="EMBL" id="KAL3394209.1"/>
    </source>
</evidence>
<feature type="region of interest" description="Disordered" evidence="9">
    <location>
        <begin position="495"/>
        <end position="525"/>
    </location>
</feature>
<dbReference type="InterPro" id="IPR006671">
    <property type="entry name" value="Cyclin_N"/>
</dbReference>
<evidence type="ECO:0000256" key="5">
    <source>
        <dbReference type="ARBA" id="ARBA00023127"/>
    </source>
</evidence>
<accession>A0ABD2WMY6</accession>
<comment type="subcellular location">
    <subcellularLocation>
        <location evidence="1">Nucleus</location>
    </subcellularLocation>
</comment>
<dbReference type="SMART" id="SM00385">
    <property type="entry name" value="CYCLIN"/>
    <property type="match status" value="1"/>
</dbReference>
<feature type="compositionally biased region" description="Basic and acidic residues" evidence="9">
    <location>
        <begin position="859"/>
        <end position="875"/>
    </location>
</feature>
<feature type="compositionally biased region" description="Polar residues" evidence="9">
    <location>
        <begin position="342"/>
        <end position="364"/>
    </location>
</feature>
<feature type="region of interest" description="Disordered" evidence="9">
    <location>
        <begin position="301"/>
        <end position="405"/>
    </location>
</feature>
<evidence type="ECO:0000256" key="7">
    <source>
        <dbReference type="ARBA" id="ARBA00023242"/>
    </source>
</evidence>
<feature type="compositionally biased region" description="Low complexity" evidence="9">
    <location>
        <begin position="772"/>
        <end position="786"/>
    </location>
</feature>
<evidence type="ECO:0000256" key="1">
    <source>
        <dbReference type="ARBA" id="ARBA00004123"/>
    </source>
</evidence>
<dbReference type="EMBL" id="JBJJXI010000092">
    <property type="protein sequence ID" value="KAL3394209.1"/>
    <property type="molecule type" value="Genomic_DNA"/>
</dbReference>
<evidence type="ECO:0000256" key="4">
    <source>
        <dbReference type="ARBA" id="ARBA00023015"/>
    </source>
</evidence>
<evidence type="ECO:0000256" key="3">
    <source>
        <dbReference type="ARBA" id="ARBA00022553"/>
    </source>
</evidence>
<gene>
    <name evidence="11" type="ORF">TKK_011250</name>
</gene>
<keyword evidence="4" id="KW-0805">Transcription regulation</keyword>
<comment type="similarity">
    <text evidence="2">Belongs to the cyclin family. Cyclin C subfamily.</text>
</comment>
<feature type="domain" description="Cyclin-like" evidence="10">
    <location>
        <begin position="79"/>
        <end position="179"/>
    </location>
</feature>
<dbReference type="Pfam" id="PF21797">
    <property type="entry name" value="CycT2-like_C"/>
    <property type="match status" value="1"/>
</dbReference>
<dbReference type="InterPro" id="IPR013763">
    <property type="entry name" value="Cyclin-like_dom"/>
</dbReference>
<evidence type="ECO:0000259" key="10">
    <source>
        <dbReference type="SMART" id="SM00385"/>
    </source>
</evidence>
<proteinExistence type="inferred from homology"/>
<dbReference type="GO" id="GO:0005634">
    <property type="term" value="C:nucleus"/>
    <property type="evidence" value="ECO:0007669"/>
    <property type="project" value="UniProtKB-SubCell"/>
</dbReference>
<dbReference type="Gene3D" id="1.10.472.10">
    <property type="entry name" value="Cyclin-like"/>
    <property type="match status" value="2"/>
</dbReference>
<feature type="compositionally biased region" description="Basic and acidic residues" evidence="9">
    <location>
        <begin position="322"/>
        <end position="333"/>
    </location>
</feature>
<keyword evidence="3" id="KW-0597">Phosphoprotein</keyword>
<feature type="compositionally biased region" description="Polar residues" evidence="9">
    <location>
        <begin position="876"/>
        <end position="885"/>
    </location>
</feature>
<dbReference type="FunFam" id="1.10.472.10:FF:000004">
    <property type="entry name" value="Cyclin T2"/>
    <property type="match status" value="1"/>
</dbReference>
<dbReference type="InterPro" id="IPR036915">
    <property type="entry name" value="Cyclin-like_sf"/>
</dbReference>
<evidence type="ECO:0000313" key="12">
    <source>
        <dbReference type="Proteomes" id="UP001627154"/>
    </source>
</evidence>
<keyword evidence="6" id="KW-0804">Transcription</keyword>
<feature type="region of interest" description="Disordered" evidence="9">
    <location>
        <begin position="1"/>
        <end position="37"/>
    </location>
</feature>
<keyword evidence="5 8" id="KW-0195">Cyclin</keyword>
<reference evidence="11 12" key="1">
    <citation type="journal article" date="2024" name="bioRxiv">
        <title>A reference genome for Trichogramma kaykai: A tiny desert-dwelling parasitoid wasp with competing sex-ratio distorters.</title>
        <authorList>
            <person name="Culotta J."/>
            <person name="Lindsey A.R."/>
        </authorList>
    </citation>
    <scope>NUCLEOTIDE SEQUENCE [LARGE SCALE GENOMIC DNA]</scope>
    <source>
        <strain evidence="11 12">KSX58</strain>
    </source>
</reference>
<protein>
    <recommendedName>
        <fullName evidence="10">Cyclin-like domain-containing protein</fullName>
    </recommendedName>
</protein>
<comment type="caution">
    <text evidence="11">The sequence shown here is derived from an EMBL/GenBank/DDBJ whole genome shotgun (WGS) entry which is preliminary data.</text>
</comment>